<organism evidence="2 3">
    <name type="scientific">Candidatus Paracaedimonas acanthamoebae</name>
    <dbReference type="NCBI Taxonomy" id="244581"/>
    <lineage>
        <taxon>Bacteria</taxon>
        <taxon>Pseudomonadati</taxon>
        <taxon>Pseudomonadota</taxon>
        <taxon>Alphaproteobacteria</taxon>
        <taxon>Holosporales</taxon>
        <taxon>Caedimonadaceae</taxon>
        <taxon>Candidatus Paracaedimonas</taxon>
    </lineage>
</organism>
<keyword evidence="1" id="KW-0472">Membrane</keyword>
<protein>
    <submittedName>
        <fullName evidence="2">Uncharacterized protein</fullName>
    </submittedName>
</protein>
<evidence type="ECO:0000256" key="1">
    <source>
        <dbReference type="SAM" id="Phobius"/>
    </source>
</evidence>
<accession>A0A8J7Q1R3</accession>
<feature type="transmembrane region" description="Helical" evidence="1">
    <location>
        <begin position="86"/>
        <end position="104"/>
    </location>
</feature>
<evidence type="ECO:0000313" key="2">
    <source>
        <dbReference type="EMBL" id="MBN9413746.1"/>
    </source>
</evidence>
<reference evidence="2" key="1">
    <citation type="submission" date="2021-02" db="EMBL/GenBank/DDBJ databases">
        <title>Thiocyanate and organic carbon inputs drive convergent selection for specific autotrophic Afipia and Thiobacillus strains within complex microbiomes.</title>
        <authorList>
            <person name="Huddy R.J."/>
            <person name="Sachdeva R."/>
            <person name="Kadzinga F."/>
            <person name="Kantor R.S."/>
            <person name="Harrison S.T.L."/>
            <person name="Banfield J.F."/>
        </authorList>
    </citation>
    <scope>NUCLEOTIDE SEQUENCE</scope>
    <source>
        <strain evidence="2">SCN18_10_11_15_R4_P_38_20</strain>
    </source>
</reference>
<sequence>MYNTLIPYFKEKRVTLNIPKALKRSVTLLGISLYHTTLQAAENDMVLKDVFAKIEKTLTGGGFRLATIAGGLGGIVISGVKGNWPVAGLFLGLAVTAHAFVDWVKASYTFLI</sequence>
<proteinExistence type="predicted"/>
<gene>
    <name evidence="2" type="ORF">J0H12_07515</name>
</gene>
<dbReference type="EMBL" id="JAFKGL010000042">
    <property type="protein sequence ID" value="MBN9413746.1"/>
    <property type="molecule type" value="Genomic_DNA"/>
</dbReference>
<comment type="caution">
    <text evidence="2">The sequence shown here is derived from an EMBL/GenBank/DDBJ whole genome shotgun (WGS) entry which is preliminary data.</text>
</comment>
<keyword evidence="1" id="KW-1133">Transmembrane helix</keyword>
<feature type="transmembrane region" description="Helical" evidence="1">
    <location>
        <begin position="62"/>
        <end position="80"/>
    </location>
</feature>
<keyword evidence="1" id="KW-0812">Transmembrane</keyword>
<dbReference type="Proteomes" id="UP000664414">
    <property type="component" value="Unassembled WGS sequence"/>
</dbReference>
<name>A0A8J7Q1R3_9PROT</name>
<dbReference type="AlphaFoldDB" id="A0A8J7Q1R3"/>
<evidence type="ECO:0000313" key="3">
    <source>
        <dbReference type="Proteomes" id="UP000664414"/>
    </source>
</evidence>